<comment type="caution">
    <text evidence="3">The sequence shown here is derived from an EMBL/GenBank/DDBJ whole genome shotgun (WGS) entry which is preliminary data.</text>
</comment>
<accession>A0A8I2YYM5</accession>
<feature type="region of interest" description="Disordered" evidence="2">
    <location>
        <begin position="169"/>
        <end position="222"/>
    </location>
</feature>
<evidence type="ECO:0000313" key="3">
    <source>
        <dbReference type="EMBL" id="KAG6378907.1"/>
    </source>
</evidence>
<name>A0A8I2YYM5_9AGAM</name>
<evidence type="ECO:0000313" key="4">
    <source>
        <dbReference type="Proteomes" id="UP000683000"/>
    </source>
</evidence>
<gene>
    <name evidence="3" type="ORF">JVT61DRAFT_13191</name>
</gene>
<feature type="region of interest" description="Disordered" evidence="2">
    <location>
        <begin position="1"/>
        <end position="83"/>
    </location>
</feature>
<dbReference type="SUPFAM" id="SSF56104">
    <property type="entry name" value="SAICAR synthase-like"/>
    <property type="match status" value="1"/>
</dbReference>
<dbReference type="GO" id="GO:0005634">
    <property type="term" value="C:nucleus"/>
    <property type="evidence" value="ECO:0007669"/>
    <property type="project" value="TreeGrafter"/>
</dbReference>
<feature type="compositionally biased region" description="Pro residues" evidence="2">
    <location>
        <begin position="186"/>
        <end position="198"/>
    </location>
</feature>
<dbReference type="EC" id="2.7.-.-" evidence="1"/>
<feature type="compositionally biased region" description="Polar residues" evidence="2">
    <location>
        <begin position="253"/>
        <end position="263"/>
    </location>
</feature>
<feature type="compositionally biased region" description="Polar residues" evidence="2">
    <location>
        <begin position="620"/>
        <end position="634"/>
    </location>
</feature>
<keyword evidence="1" id="KW-0808">Transferase</keyword>
<dbReference type="GO" id="GO:0005737">
    <property type="term" value="C:cytoplasm"/>
    <property type="evidence" value="ECO:0007669"/>
    <property type="project" value="TreeGrafter"/>
</dbReference>
<dbReference type="PANTHER" id="PTHR12400:SF21">
    <property type="entry name" value="KINASE"/>
    <property type="match status" value="1"/>
</dbReference>
<feature type="compositionally biased region" description="Basic residues" evidence="2">
    <location>
        <begin position="55"/>
        <end position="65"/>
    </location>
</feature>
<sequence length="706" mass="78406">MIPIRPLPAPAPSHHPLTFCLPPSPDTTAPSSPREQTPLHDTPHRSRDQTPSRTPHPHSKHHHTRFSASSSSSSSGHCPSPLLQTAGIGRKVAESLQLFKESEERPPNYETALTKRRFTTSHLNDGVEEAKYEFVKRADWPDPETAALRRERSSTALENYVSRQDTIIRGRRRRRTSDISIIDPQPTSPEPYVPPSPCIRPHSRAYPPSPSPSRSPTDRIPPLALYAPAIDPVTTTDDPQLPELSVVLTNFNRSHSRSPTPTHISPHASPIVSPPTMLPSPTRSFSPWSTDDESAWETSSMTSDISTPSGTSEHSLSYPQVQDPSIDPANKGEKIRASLHKSEDDANSYGSDLWNADSLNMVYGDSEESLPHIPLRPFRNQVGGHSAIYKFTKRAVCKPLVSRENQFYEAVEREAPPLLDFIPRYLGVMLVTYRRVFKGSTTPPSPQPSASFPVGVSHFSGSVVQRAISEPDYSFGDVPFESGMTFEEAELPEVALDRNRHIIPKWLLHRGHLHDRTYSHIQSLGRLGSRQRLRSTQLSAATASSPALIQNQDAVQPSLKQLPLSRQSTMPLDHFDPCNAGNTVRAAASFADPRSAWGIVTSGKSQASRPDLRPFRSESAIGSQQSSPTWFRGTGSTTVNTKLKDHIFSTILRRFHRRGNLRWLNGLHTEDEREASSRQEKALSASPQPRSKQYAGPYRAVQRTGE</sequence>
<dbReference type="GO" id="GO:0008440">
    <property type="term" value="F:inositol-1,4,5-trisphosphate 3-kinase activity"/>
    <property type="evidence" value="ECO:0007669"/>
    <property type="project" value="TreeGrafter"/>
</dbReference>
<feature type="region of interest" description="Disordered" evidence="2">
    <location>
        <begin position="601"/>
        <end position="634"/>
    </location>
</feature>
<feature type="compositionally biased region" description="Pro residues" evidence="2">
    <location>
        <begin position="1"/>
        <end position="13"/>
    </location>
</feature>
<dbReference type="InterPro" id="IPR005522">
    <property type="entry name" value="IPK"/>
</dbReference>
<proteinExistence type="inferred from homology"/>
<feature type="compositionally biased region" description="Basic and acidic residues" evidence="2">
    <location>
        <begin position="37"/>
        <end position="50"/>
    </location>
</feature>
<evidence type="ECO:0000256" key="1">
    <source>
        <dbReference type="RuleBase" id="RU363090"/>
    </source>
</evidence>
<protein>
    <recommendedName>
        <fullName evidence="1">Kinase</fullName>
        <ecNumber evidence="1">2.7.-.-</ecNumber>
    </recommendedName>
</protein>
<evidence type="ECO:0000256" key="2">
    <source>
        <dbReference type="SAM" id="MobiDB-lite"/>
    </source>
</evidence>
<dbReference type="OrthoDB" id="2573163at2759"/>
<feature type="region of interest" description="Disordered" evidence="2">
    <location>
        <begin position="670"/>
        <end position="706"/>
    </location>
</feature>
<comment type="similarity">
    <text evidence="1">Belongs to the inositol phosphokinase (IPK) family.</text>
</comment>
<keyword evidence="4" id="KW-1185">Reference proteome</keyword>
<dbReference type="GO" id="GO:0046854">
    <property type="term" value="P:phosphatidylinositol phosphate biosynthetic process"/>
    <property type="evidence" value="ECO:0007669"/>
    <property type="project" value="TreeGrafter"/>
</dbReference>
<feature type="compositionally biased region" description="Polar residues" evidence="2">
    <location>
        <begin position="279"/>
        <end position="289"/>
    </location>
</feature>
<dbReference type="GO" id="GO:0000824">
    <property type="term" value="F:inositol-1,4,5,6-tetrakisphosphate 3-kinase activity"/>
    <property type="evidence" value="ECO:0007669"/>
    <property type="project" value="TreeGrafter"/>
</dbReference>
<dbReference type="EMBL" id="JAGFBS010000006">
    <property type="protein sequence ID" value="KAG6378907.1"/>
    <property type="molecule type" value="Genomic_DNA"/>
</dbReference>
<dbReference type="AlphaFoldDB" id="A0A8I2YYM5"/>
<feature type="compositionally biased region" description="Basic and acidic residues" evidence="2">
    <location>
        <begin position="670"/>
        <end position="681"/>
    </location>
</feature>
<feature type="compositionally biased region" description="Polar residues" evidence="2">
    <location>
        <begin position="296"/>
        <end position="323"/>
    </location>
</feature>
<dbReference type="PANTHER" id="PTHR12400">
    <property type="entry name" value="INOSITOL POLYPHOSPHATE KINASE"/>
    <property type="match status" value="1"/>
</dbReference>
<keyword evidence="1" id="KW-0418">Kinase</keyword>
<dbReference type="GO" id="GO:0032958">
    <property type="term" value="P:inositol phosphate biosynthetic process"/>
    <property type="evidence" value="ECO:0007669"/>
    <property type="project" value="InterPro"/>
</dbReference>
<reference evidence="3" key="1">
    <citation type="submission" date="2021-03" db="EMBL/GenBank/DDBJ databases">
        <title>Evolutionary innovations through gain and loss of genes in the ectomycorrhizal Boletales.</title>
        <authorList>
            <person name="Wu G."/>
            <person name="Miyauchi S."/>
            <person name="Morin E."/>
            <person name="Yang Z.-L."/>
            <person name="Xu J."/>
            <person name="Martin F.M."/>
        </authorList>
    </citation>
    <scope>NUCLEOTIDE SEQUENCE</scope>
    <source>
        <strain evidence="3">BR01</strain>
    </source>
</reference>
<dbReference type="Proteomes" id="UP000683000">
    <property type="component" value="Unassembled WGS sequence"/>
</dbReference>
<organism evidence="3 4">
    <name type="scientific">Boletus reticuloceps</name>
    <dbReference type="NCBI Taxonomy" id="495285"/>
    <lineage>
        <taxon>Eukaryota</taxon>
        <taxon>Fungi</taxon>
        <taxon>Dikarya</taxon>
        <taxon>Basidiomycota</taxon>
        <taxon>Agaricomycotina</taxon>
        <taxon>Agaricomycetes</taxon>
        <taxon>Agaricomycetidae</taxon>
        <taxon>Boletales</taxon>
        <taxon>Boletineae</taxon>
        <taxon>Boletaceae</taxon>
        <taxon>Boletoideae</taxon>
        <taxon>Boletus</taxon>
    </lineage>
</organism>
<feature type="region of interest" description="Disordered" evidence="2">
    <location>
        <begin position="253"/>
        <end position="330"/>
    </location>
</feature>